<proteinExistence type="predicted"/>
<gene>
    <name evidence="1" type="ORF">KC19_9G067300</name>
</gene>
<comment type="caution">
    <text evidence="1">The sequence shown here is derived from an EMBL/GenBank/DDBJ whole genome shotgun (WGS) entry which is preliminary data.</text>
</comment>
<evidence type="ECO:0000313" key="2">
    <source>
        <dbReference type="Proteomes" id="UP000822688"/>
    </source>
</evidence>
<dbReference type="Proteomes" id="UP000822688">
    <property type="component" value="Chromosome 9"/>
</dbReference>
<dbReference type="EMBL" id="CM026430">
    <property type="protein sequence ID" value="KAG0561478.1"/>
    <property type="molecule type" value="Genomic_DNA"/>
</dbReference>
<accession>A0A8T0GUW4</accession>
<reference evidence="1" key="1">
    <citation type="submission" date="2020-06" db="EMBL/GenBank/DDBJ databases">
        <title>WGS assembly of Ceratodon purpureus strain R40.</title>
        <authorList>
            <person name="Carey S.B."/>
            <person name="Jenkins J."/>
            <person name="Shu S."/>
            <person name="Lovell J.T."/>
            <person name="Sreedasyam A."/>
            <person name="Maumus F."/>
            <person name="Tiley G.P."/>
            <person name="Fernandez-Pozo N."/>
            <person name="Barry K."/>
            <person name="Chen C."/>
            <person name="Wang M."/>
            <person name="Lipzen A."/>
            <person name="Daum C."/>
            <person name="Saski C.A."/>
            <person name="Payton A.C."/>
            <person name="Mcbreen J.C."/>
            <person name="Conrad R.E."/>
            <person name="Kollar L.M."/>
            <person name="Olsson S."/>
            <person name="Huttunen S."/>
            <person name="Landis J.B."/>
            <person name="Wickett N.J."/>
            <person name="Johnson M.G."/>
            <person name="Rensing S.A."/>
            <person name="Grimwood J."/>
            <person name="Schmutz J."/>
            <person name="Mcdaniel S.F."/>
        </authorList>
    </citation>
    <scope>NUCLEOTIDE SEQUENCE</scope>
    <source>
        <strain evidence="1">R40</strain>
    </source>
</reference>
<protein>
    <submittedName>
        <fullName evidence="1">Uncharacterized protein</fullName>
    </submittedName>
</protein>
<sequence length="703" mass="77894">MASSGMWTASSSAGNSTCSWPPEALNSSTKCFNPVSKWRILRIFFNCTRIWRDVGRQAEHLRVRYTLDLQFRSIEVNQDLAISDPSAVDTTLPMKVSSAAVRSSLEDTPQCDKPHHGFETYTCISHFFRQAVPKPCLFPLILFPHQNSTQQPILAVVAFSVVCLSLECDQYPTDHVDWGGWGTSYLLGTPLEPKNTCVSMVTLFQAASILLFQAAYFWLKFREALSAAAKRKLSDLQGVGLIDKDVHQVLKGAVYTRAIKDKSSGKVVRYKYEPRFKPAREKNGRTVISFQYLPLGSYDDRRDAEIVRQIAAFYYGEGSEFVSLGEGRSFRIPAISHGLSGHDKASRVSMKAKEVFELYCKPNKTATLESLQSDGLPDPSLQEIRSVVNALPCDTMSHSRDGTSNIVESLSENSPVELTRLSFEENLGCVSHPRIDPVQHDTEVDLRAAGEKLNIAELVVQHTGVDNMVVDKEGETLQVYDPSTRSLNFHQQPTGWNDDAERLNSKGELESLRKFLLDDPEVAGPGNRVQLHQSEGLMHSAYDQLPTLIFFPSQVPHCSTPCDATIRSQSLSQSEQEMPPKCLPNGIHLESLKHGAATSCKWSLDALTSEGALVHNSCSCEVLRSSPMFDPLQGSNAMATALSKEVTPSLLANLCSENCIAELLVKVVSLQQQQITELKRENECLKGLKCSLCYSHRSGDQPA</sequence>
<organism evidence="1 2">
    <name type="scientific">Ceratodon purpureus</name>
    <name type="common">Fire moss</name>
    <name type="synonym">Dicranum purpureum</name>
    <dbReference type="NCBI Taxonomy" id="3225"/>
    <lineage>
        <taxon>Eukaryota</taxon>
        <taxon>Viridiplantae</taxon>
        <taxon>Streptophyta</taxon>
        <taxon>Embryophyta</taxon>
        <taxon>Bryophyta</taxon>
        <taxon>Bryophytina</taxon>
        <taxon>Bryopsida</taxon>
        <taxon>Dicranidae</taxon>
        <taxon>Pseudoditrichales</taxon>
        <taxon>Ditrichaceae</taxon>
        <taxon>Ceratodon</taxon>
    </lineage>
</organism>
<dbReference type="AlphaFoldDB" id="A0A8T0GUW4"/>
<evidence type="ECO:0000313" key="1">
    <source>
        <dbReference type="EMBL" id="KAG0561478.1"/>
    </source>
</evidence>
<keyword evidence="2" id="KW-1185">Reference proteome</keyword>
<name>A0A8T0GUW4_CERPU</name>